<dbReference type="Gene3D" id="2.60.40.550">
    <property type="entry name" value="Ecotin"/>
    <property type="match status" value="1"/>
</dbReference>
<dbReference type="AlphaFoldDB" id="A0A1H3Z794"/>
<evidence type="ECO:0000313" key="4">
    <source>
        <dbReference type="Proteomes" id="UP000198658"/>
    </source>
</evidence>
<dbReference type="PANTHER" id="PTHR35890">
    <property type="match status" value="1"/>
</dbReference>
<name>A0A1H3Z794_9GAMM</name>
<accession>A0A1H3Z794</accession>
<gene>
    <name evidence="3" type="ORF">SAMN05216562_2235</name>
</gene>
<dbReference type="GO" id="GO:0004867">
    <property type="term" value="F:serine-type endopeptidase inhibitor activity"/>
    <property type="evidence" value="ECO:0007669"/>
    <property type="project" value="InterPro"/>
</dbReference>
<dbReference type="STRING" id="658218.SAMN05216562_2235"/>
<proteinExistence type="inferred from homology"/>
<dbReference type="EMBL" id="FNQO01000002">
    <property type="protein sequence ID" value="SEA19527.1"/>
    <property type="molecule type" value="Genomic_DNA"/>
</dbReference>
<dbReference type="SUPFAM" id="SSF49772">
    <property type="entry name" value="Ecotin, trypsin inhibitor"/>
    <property type="match status" value="1"/>
</dbReference>
<dbReference type="PANTHER" id="PTHR35890:SF3">
    <property type="entry name" value="ECOTIN"/>
    <property type="match status" value="1"/>
</dbReference>
<dbReference type="InterPro" id="IPR005658">
    <property type="entry name" value="Prot_inh_ecotin"/>
</dbReference>
<dbReference type="RefSeq" id="WP_091388209.1">
    <property type="nucleotide sequence ID" value="NZ_FNQO01000002.1"/>
</dbReference>
<feature type="signal peptide" evidence="2">
    <location>
        <begin position="1"/>
        <end position="20"/>
    </location>
</feature>
<keyword evidence="4" id="KW-1185">Reference proteome</keyword>
<evidence type="ECO:0000313" key="3">
    <source>
        <dbReference type="EMBL" id="SEA19527.1"/>
    </source>
</evidence>
<dbReference type="Pfam" id="PF03974">
    <property type="entry name" value="Ecotin"/>
    <property type="match status" value="1"/>
</dbReference>
<sequence length="155" mass="17627">MALRCVLLATLFCLVAPAGAGDLDAFPATVEGKQRQVIRLPQVANENRFMVELVPGRMELVDCNRRSYHAQIERKTVEGWGYTYYVLSDPVAGATTLKACPPGYKKKRRFVRMRDESLMLPYNADLPLVVYVPAGIELKYRVWRADKNFSEARTR</sequence>
<dbReference type="Proteomes" id="UP000198658">
    <property type="component" value="Unassembled WGS sequence"/>
</dbReference>
<organism evidence="3 4">
    <name type="scientific">Microbulbifer marinus</name>
    <dbReference type="NCBI Taxonomy" id="658218"/>
    <lineage>
        <taxon>Bacteria</taxon>
        <taxon>Pseudomonadati</taxon>
        <taxon>Pseudomonadota</taxon>
        <taxon>Gammaproteobacteria</taxon>
        <taxon>Cellvibrionales</taxon>
        <taxon>Microbulbiferaceae</taxon>
        <taxon>Microbulbifer</taxon>
    </lineage>
</organism>
<evidence type="ECO:0000256" key="2">
    <source>
        <dbReference type="SAM" id="SignalP"/>
    </source>
</evidence>
<feature type="chain" id="PRO_5011633421" evidence="2">
    <location>
        <begin position="21"/>
        <end position="155"/>
    </location>
</feature>
<dbReference type="PIRSF" id="PIRSF006865">
    <property type="entry name" value="Prot_inh_ecotin"/>
    <property type="match status" value="1"/>
</dbReference>
<protein>
    <submittedName>
        <fullName evidence="3">Ecotin</fullName>
    </submittedName>
</protein>
<evidence type="ECO:0000256" key="1">
    <source>
        <dbReference type="ARBA" id="ARBA00010558"/>
    </source>
</evidence>
<keyword evidence="2" id="KW-0732">Signal</keyword>
<reference evidence="4" key="1">
    <citation type="submission" date="2016-10" db="EMBL/GenBank/DDBJ databases">
        <authorList>
            <person name="Varghese N."/>
            <person name="Submissions S."/>
        </authorList>
    </citation>
    <scope>NUCLEOTIDE SEQUENCE [LARGE SCALE GENOMIC DNA]</scope>
    <source>
        <strain evidence="4">CGMCC 1.10657</strain>
    </source>
</reference>
<dbReference type="OrthoDB" id="997196at2"/>
<comment type="similarity">
    <text evidence="1">Belongs to the protease inhibitor I11 (ecotin) family.</text>
</comment>
<dbReference type="InterPro" id="IPR036198">
    <property type="entry name" value="Ecotin_sf"/>
</dbReference>